<reference evidence="1" key="1">
    <citation type="submission" date="2023-07" db="EMBL/GenBank/DDBJ databases">
        <title>Sequencing the genomes of 1000 actinobacteria strains.</title>
        <authorList>
            <person name="Klenk H.-P."/>
        </authorList>
    </citation>
    <scope>NUCLEOTIDE SEQUENCE</scope>
    <source>
        <strain evidence="1">DSM 44707</strain>
    </source>
</reference>
<name>A0AAE4CDK7_9ACTN</name>
<organism evidence="1 2">
    <name type="scientific">Catenuloplanes atrovinosus</name>
    <dbReference type="NCBI Taxonomy" id="137266"/>
    <lineage>
        <taxon>Bacteria</taxon>
        <taxon>Bacillati</taxon>
        <taxon>Actinomycetota</taxon>
        <taxon>Actinomycetes</taxon>
        <taxon>Micromonosporales</taxon>
        <taxon>Micromonosporaceae</taxon>
        <taxon>Catenuloplanes</taxon>
    </lineage>
</organism>
<dbReference type="Proteomes" id="UP001183643">
    <property type="component" value="Unassembled WGS sequence"/>
</dbReference>
<sequence length="163" mass="18017">MTRLEVGWLWCEDLPEREVNHVMGTWDVEPFGNDDAADFAFELDDAPAAARIEMIGAVLERVAHDDDHRLSDPPRAVAAAALVAAQCPAGEPVTSTSGPRTSMPQFPDHLRHLAIQALDRVVEAPTWLAEAWDESPDGSAWRRTIADLRKVLDPAQREALFDL</sequence>
<dbReference type="Pfam" id="PF14078">
    <property type="entry name" value="DUF4259"/>
    <property type="match status" value="1"/>
</dbReference>
<accession>A0AAE4CDK7</accession>
<evidence type="ECO:0000313" key="1">
    <source>
        <dbReference type="EMBL" id="MDR7277620.1"/>
    </source>
</evidence>
<proteinExistence type="predicted"/>
<protein>
    <recommendedName>
        <fullName evidence="3">DUF4259 domain-containing protein</fullName>
    </recommendedName>
</protein>
<dbReference type="RefSeq" id="WP_310370016.1">
    <property type="nucleotide sequence ID" value="NZ_JAVDYB010000001.1"/>
</dbReference>
<dbReference type="InterPro" id="IPR025355">
    <property type="entry name" value="DUF4259"/>
</dbReference>
<comment type="caution">
    <text evidence="1">The sequence shown here is derived from an EMBL/GenBank/DDBJ whole genome shotgun (WGS) entry which is preliminary data.</text>
</comment>
<evidence type="ECO:0008006" key="3">
    <source>
        <dbReference type="Google" id="ProtNLM"/>
    </source>
</evidence>
<dbReference type="EMBL" id="JAVDYB010000001">
    <property type="protein sequence ID" value="MDR7277620.1"/>
    <property type="molecule type" value="Genomic_DNA"/>
</dbReference>
<dbReference type="AlphaFoldDB" id="A0AAE4CDK7"/>
<gene>
    <name evidence="1" type="ORF">J2S41_004398</name>
</gene>
<evidence type="ECO:0000313" key="2">
    <source>
        <dbReference type="Proteomes" id="UP001183643"/>
    </source>
</evidence>
<keyword evidence="2" id="KW-1185">Reference proteome</keyword>